<name>A0A382SQ78_9ZZZZ</name>
<reference evidence="1" key="1">
    <citation type="submission" date="2018-05" db="EMBL/GenBank/DDBJ databases">
        <authorList>
            <person name="Lanie J.A."/>
            <person name="Ng W.-L."/>
            <person name="Kazmierczak K.M."/>
            <person name="Andrzejewski T.M."/>
            <person name="Davidsen T.M."/>
            <person name="Wayne K.J."/>
            <person name="Tettelin H."/>
            <person name="Glass J.I."/>
            <person name="Rusch D."/>
            <person name="Podicherti R."/>
            <person name="Tsui H.-C.T."/>
            <person name="Winkler M.E."/>
        </authorList>
    </citation>
    <scope>NUCLEOTIDE SEQUENCE</scope>
</reference>
<organism evidence="1">
    <name type="scientific">marine metagenome</name>
    <dbReference type="NCBI Taxonomy" id="408172"/>
    <lineage>
        <taxon>unclassified sequences</taxon>
        <taxon>metagenomes</taxon>
        <taxon>ecological metagenomes</taxon>
    </lineage>
</organism>
<dbReference type="EMBL" id="UINC01130742">
    <property type="protein sequence ID" value="SVD11996.1"/>
    <property type="molecule type" value="Genomic_DNA"/>
</dbReference>
<evidence type="ECO:0000313" key="1">
    <source>
        <dbReference type="EMBL" id="SVD11996.1"/>
    </source>
</evidence>
<accession>A0A382SQ78</accession>
<sequence>MSIITETLGDIRIDEPLAYRSLTLFPLTRPVDGPPDYLTLTQALAEGA</sequence>
<gene>
    <name evidence="1" type="ORF">METZ01_LOCUS364850</name>
</gene>
<dbReference type="AlphaFoldDB" id="A0A382SQ78"/>
<protein>
    <submittedName>
        <fullName evidence="1">Uncharacterized protein</fullName>
    </submittedName>
</protein>
<proteinExistence type="predicted"/>
<feature type="non-terminal residue" evidence="1">
    <location>
        <position position="48"/>
    </location>
</feature>